<feature type="compositionally biased region" description="Low complexity" evidence="1">
    <location>
        <begin position="526"/>
        <end position="537"/>
    </location>
</feature>
<reference evidence="3 4" key="1">
    <citation type="journal article" date="2011" name="Proc. Natl. Acad. Sci. U.S.A.">
        <title>Evolutionary erosion of yeast sex chromosomes by mating-type switching accidents.</title>
        <authorList>
            <person name="Gordon J.L."/>
            <person name="Armisen D."/>
            <person name="Proux-Wera E."/>
            <person name="Oheigeartaigh S.S."/>
            <person name="Byrne K.P."/>
            <person name="Wolfe K.H."/>
        </authorList>
    </citation>
    <scope>NUCLEOTIDE SEQUENCE [LARGE SCALE GENOMIC DNA]</scope>
    <source>
        <strain evidence="4">ATCC 22294 / BCRC 22015 / CBS 2517 / CECT 1963 / NBRC 1671 / NRRL Y-8276</strain>
    </source>
</reference>
<dbReference type="InParanoid" id="H2ATK8"/>
<sequence>MKRIFSGAKSPKLPNPSSFFQRDASESSTSSSPRKSHSRASSFAKRLTSGDSSQILPQFDVPIDEREPTELSPELVPIVTLLSSQAHRRYHKGVILLLHDLKNDGSAASRKWKEVYAVLLGTQLALWDAKELSDSGSNSENRLKDLASRPTYINFSDATLRLLNSNDDLLSGKSLENTVVVSTTLKNRYFIQFSDKRSLDDWYTAIRLSLYENISLQEAYTGAFLSSRGSNLGDIKNILAPTNKFDHEDWVSVRFGAGMPWKRCYAVVSQQNGKKSKDSFGRINFYENDNKLKKANIMASVTECKAAYAVYPSSPVLIDASTILKLQGTMSFEKDEEPQETVIFIMPEKHQGVPGYDTIIRFLIPVLNAFRLYGRPEKLIASRDHPNSLLFALPTLPHVHYLQTSDILPFVQNSSAYNWTAKEWNDNIKDFLQQKLLEGYTGCGSKAKIPSFLSSPNIPVQELFRDSNTFLSSSDSSSTVPSSSPVFLNNPPIPRNSFLDPAAGSSVSRSRTSSVKRNSASHFDMSYSNPNVPNSSNTYHTSSQMGKSDLYDQNRGFNSVDASFNDFGNVTSYKNGEPASDLHRNQAIVPKILNTYESSYEKYMGINNEEKKFQVPNIRDSVNPATDSDNNSFASADSQLFKSGNGSDLRIEDELNELANRMKGLGNESVKSDSTHRKLDVPEISETPSANKTISNLQSAANPSYTGEQDIFNSSFMEQDQMMGAENSYMTQTYNHVPTLNGSKGPTSQIKSFPHSRGIKNLKNVTALNDSSHVSPVKSVCSGIDNSEKIPDNSTFIQPRTTHPYADRIRANSGASK</sequence>
<accession>H2ATK8</accession>
<feature type="compositionally biased region" description="Low complexity" evidence="1">
    <location>
        <begin position="505"/>
        <end position="518"/>
    </location>
</feature>
<dbReference type="InterPro" id="IPR011993">
    <property type="entry name" value="PH-like_dom_sf"/>
</dbReference>
<feature type="region of interest" description="Disordered" evidence="1">
    <location>
        <begin position="498"/>
        <end position="545"/>
    </location>
</feature>
<proteinExistence type="predicted"/>
<evidence type="ECO:0000259" key="2">
    <source>
        <dbReference type="PROSITE" id="PS50003"/>
    </source>
</evidence>
<feature type="region of interest" description="Disordered" evidence="1">
    <location>
        <begin position="791"/>
        <end position="817"/>
    </location>
</feature>
<protein>
    <recommendedName>
        <fullName evidence="2">PH domain-containing protein</fullName>
    </recommendedName>
</protein>
<name>H2ATK8_KAZAF</name>
<dbReference type="Pfam" id="PF00169">
    <property type="entry name" value="PH"/>
    <property type="match status" value="1"/>
</dbReference>
<dbReference type="eggNOG" id="ENOG502QPV9">
    <property type="taxonomic scope" value="Eukaryota"/>
</dbReference>
<dbReference type="InterPro" id="IPR058155">
    <property type="entry name" value="Skg3/CAF120-like_PH"/>
</dbReference>
<dbReference type="STRING" id="1071382.H2ATK8"/>
<dbReference type="GeneID" id="13885666"/>
<dbReference type="PROSITE" id="PS50003">
    <property type="entry name" value="PH_DOMAIN"/>
    <property type="match status" value="1"/>
</dbReference>
<dbReference type="RefSeq" id="XP_003956843.1">
    <property type="nucleotide sequence ID" value="XM_003956794.1"/>
</dbReference>
<gene>
    <name evidence="3" type="primary">KAFR0D00610</name>
    <name evidence="3" type="ORF">KAFR_0D00610</name>
</gene>
<dbReference type="KEGG" id="kaf:KAFR_0D00610"/>
<keyword evidence="4" id="KW-1185">Reference proteome</keyword>
<feature type="domain" description="PH" evidence="2">
    <location>
        <begin position="88"/>
        <end position="211"/>
    </location>
</feature>
<evidence type="ECO:0000313" key="4">
    <source>
        <dbReference type="Proteomes" id="UP000005220"/>
    </source>
</evidence>
<dbReference type="InterPro" id="IPR001849">
    <property type="entry name" value="PH_domain"/>
</dbReference>
<dbReference type="Gene3D" id="2.30.29.30">
    <property type="entry name" value="Pleckstrin-homology domain (PH domain)/Phosphotyrosine-binding domain (PTB)"/>
    <property type="match status" value="1"/>
</dbReference>
<evidence type="ECO:0000313" key="3">
    <source>
        <dbReference type="EMBL" id="CCF57708.1"/>
    </source>
</evidence>
<dbReference type="OrthoDB" id="5563754at2759"/>
<dbReference type="SUPFAM" id="SSF50729">
    <property type="entry name" value="PH domain-like"/>
    <property type="match status" value="1"/>
</dbReference>
<dbReference type="HOGENOM" id="CLU_006977_1_0_1"/>
<organism evidence="3 4">
    <name type="scientific">Kazachstania africana (strain ATCC 22294 / BCRC 22015 / CBS 2517 / CECT 1963 / NBRC 1671 / NRRL Y-8276)</name>
    <name type="common">Yeast</name>
    <name type="synonym">Kluyveromyces africanus</name>
    <dbReference type="NCBI Taxonomy" id="1071382"/>
    <lineage>
        <taxon>Eukaryota</taxon>
        <taxon>Fungi</taxon>
        <taxon>Dikarya</taxon>
        <taxon>Ascomycota</taxon>
        <taxon>Saccharomycotina</taxon>
        <taxon>Saccharomycetes</taxon>
        <taxon>Saccharomycetales</taxon>
        <taxon>Saccharomycetaceae</taxon>
        <taxon>Kazachstania</taxon>
    </lineage>
</organism>
<evidence type="ECO:0000256" key="1">
    <source>
        <dbReference type="SAM" id="MobiDB-lite"/>
    </source>
</evidence>
<dbReference type="Pfam" id="PF25381">
    <property type="entry name" value="PH_26"/>
    <property type="match status" value="1"/>
</dbReference>
<dbReference type="FunCoup" id="H2ATK8">
    <property type="interactions" value="236"/>
</dbReference>
<dbReference type="SMART" id="SM00233">
    <property type="entry name" value="PH"/>
    <property type="match status" value="1"/>
</dbReference>
<feature type="compositionally biased region" description="Polar residues" evidence="1">
    <location>
        <begin position="792"/>
        <end position="801"/>
    </location>
</feature>
<dbReference type="Proteomes" id="UP000005220">
    <property type="component" value="Chromosome 4"/>
</dbReference>
<dbReference type="AlphaFoldDB" id="H2ATK8"/>
<dbReference type="EMBL" id="HE650824">
    <property type="protein sequence ID" value="CCF57708.1"/>
    <property type="molecule type" value="Genomic_DNA"/>
</dbReference>
<feature type="region of interest" description="Disordered" evidence="1">
    <location>
        <begin position="1"/>
        <end position="48"/>
    </location>
</feature>